<name>V9F1G0_PHYNI</name>
<accession>V9F1G0</accession>
<evidence type="ECO:0000256" key="1">
    <source>
        <dbReference type="SAM" id="MobiDB-lite"/>
    </source>
</evidence>
<organism evidence="2 3">
    <name type="scientific">Phytophthora nicotianae P1569</name>
    <dbReference type="NCBI Taxonomy" id="1317065"/>
    <lineage>
        <taxon>Eukaryota</taxon>
        <taxon>Sar</taxon>
        <taxon>Stramenopiles</taxon>
        <taxon>Oomycota</taxon>
        <taxon>Peronosporomycetes</taxon>
        <taxon>Peronosporales</taxon>
        <taxon>Peronosporaceae</taxon>
        <taxon>Phytophthora</taxon>
    </lineage>
</organism>
<dbReference type="EMBL" id="ANIZ01001751">
    <property type="protein sequence ID" value="ETI44901.1"/>
    <property type="molecule type" value="Genomic_DNA"/>
</dbReference>
<dbReference type="AlphaFoldDB" id="V9F1G0"/>
<gene>
    <name evidence="2" type="ORF">F443_10431</name>
</gene>
<dbReference type="Proteomes" id="UP000018721">
    <property type="component" value="Unassembled WGS sequence"/>
</dbReference>
<keyword evidence="3" id="KW-1185">Reference proteome</keyword>
<comment type="caution">
    <text evidence="2">The sequence shown here is derived from an EMBL/GenBank/DDBJ whole genome shotgun (WGS) entry which is preliminary data.</text>
</comment>
<reference evidence="2 3" key="1">
    <citation type="submission" date="2013-11" db="EMBL/GenBank/DDBJ databases">
        <title>The Genome Sequence of Phytophthora parasitica P1569.</title>
        <authorList>
            <consortium name="The Broad Institute Genomics Platform"/>
            <person name="Russ C."/>
            <person name="Tyler B."/>
            <person name="Panabieres F."/>
            <person name="Shan W."/>
            <person name="Tripathy S."/>
            <person name="Grunwald N."/>
            <person name="Machado M."/>
            <person name="Johnson C.S."/>
            <person name="Arredondo F."/>
            <person name="Hong C."/>
            <person name="Coffey M."/>
            <person name="Young S.K."/>
            <person name="Zeng Q."/>
            <person name="Gargeya S."/>
            <person name="Fitzgerald M."/>
            <person name="Abouelleil A."/>
            <person name="Alvarado L."/>
            <person name="Chapman S.B."/>
            <person name="Gainer-Dewar J."/>
            <person name="Goldberg J."/>
            <person name="Griggs A."/>
            <person name="Gujja S."/>
            <person name="Hansen M."/>
            <person name="Howarth C."/>
            <person name="Imamovic A."/>
            <person name="Ireland A."/>
            <person name="Larimer J."/>
            <person name="McCowan C."/>
            <person name="Murphy C."/>
            <person name="Pearson M."/>
            <person name="Poon T.W."/>
            <person name="Priest M."/>
            <person name="Roberts A."/>
            <person name="Saif S."/>
            <person name="Shea T."/>
            <person name="Sykes S."/>
            <person name="Wortman J."/>
            <person name="Nusbaum C."/>
            <person name="Birren B."/>
        </authorList>
    </citation>
    <scope>NUCLEOTIDE SEQUENCE [LARGE SCALE GENOMIC DNA]</scope>
    <source>
        <strain evidence="2 3">P1569</strain>
    </source>
</reference>
<feature type="non-terminal residue" evidence="2">
    <location>
        <position position="1"/>
    </location>
</feature>
<evidence type="ECO:0000313" key="3">
    <source>
        <dbReference type="Proteomes" id="UP000018721"/>
    </source>
</evidence>
<protein>
    <submittedName>
        <fullName evidence="2">Uncharacterized protein</fullName>
    </submittedName>
</protein>
<feature type="region of interest" description="Disordered" evidence="1">
    <location>
        <begin position="1"/>
        <end position="26"/>
    </location>
</feature>
<proteinExistence type="predicted"/>
<feature type="compositionally biased region" description="Polar residues" evidence="1">
    <location>
        <begin position="1"/>
        <end position="21"/>
    </location>
</feature>
<dbReference type="HOGENOM" id="CLU_1953095_0_0_1"/>
<evidence type="ECO:0000313" key="2">
    <source>
        <dbReference type="EMBL" id="ETI44901.1"/>
    </source>
</evidence>
<sequence length="129" mass="15285">MLLSILQPSEQQTQRSTNENATGGMDTEQISIFPPAIYWEDLYIMYWNSDEIRHQFKPISEWTYAKRKKCRVLSSRLSVVKLFAEDVRNLLTKRVFRSSKSRQFNTLCSLLHKALTEGHRWFECECAYN</sequence>